<organism evidence="2 3">
    <name type="scientific">Drosophila kikkawai</name>
    <name type="common">Fruit fly</name>
    <dbReference type="NCBI Taxonomy" id="30033"/>
    <lineage>
        <taxon>Eukaryota</taxon>
        <taxon>Metazoa</taxon>
        <taxon>Ecdysozoa</taxon>
        <taxon>Arthropoda</taxon>
        <taxon>Hexapoda</taxon>
        <taxon>Insecta</taxon>
        <taxon>Pterygota</taxon>
        <taxon>Neoptera</taxon>
        <taxon>Endopterygota</taxon>
        <taxon>Diptera</taxon>
        <taxon>Brachycera</taxon>
        <taxon>Muscomorpha</taxon>
        <taxon>Ephydroidea</taxon>
        <taxon>Drosophilidae</taxon>
        <taxon>Drosophila</taxon>
        <taxon>Sophophora</taxon>
    </lineage>
</organism>
<name>A0A6P4J3I5_DROKI</name>
<proteinExistence type="predicted"/>
<protein>
    <recommendedName>
        <fullName evidence="4">Salivary secreted peptide</fullName>
    </recommendedName>
</protein>
<dbReference type="AlphaFoldDB" id="A0A6P4J3I5"/>
<evidence type="ECO:0000313" key="2">
    <source>
        <dbReference type="Proteomes" id="UP001652661"/>
    </source>
</evidence>
<evidence type="ECO:0000256" key="1">
    <source>
        <dbReference type="SAM" id="SignalP"/>
    </source>
</evidence>
<feature type="chain" id="PRO_5027813559" description="Salivary secreted peptide" evidence="1">
    <location>
        <begin position="24"/>
        <end position="124"/>
    </location>
</feature>
<dbReference type="PANTHER" id="PTHR37685">
    <property type="entry name" value="GEO11136P1-RELATED"/>
    <property type="match status" value="1"/>
</dbReference>
<dbReference type="OrthoDB" id="6818903at2759"/>
<keyword evidence="1" id="KW-0732">Signal</keyword>
<reference evidence="3" key="1">
    <citation type="submission" date="2025-08" db="UniProtKB">
        <authorList>
            <consortium name="RefSeq"/>
        </authorList>
    </citation>
    <scope>IDENTIFICATION</scope>
    <source>
        <strain evidence="3">14028-0561.14</strain>
        <tissue evidence="3">Whole fly</tissue>
    </source>
</reference>
<keyword evidence="2" id="KW-1185">Reference proteome</keyword>
<dbReference type="RefSeq" id="XP_017029866.1">
    <property type="nucleotide sequence ID" value="XM_017174377.3"/>
</dbReference>
<evidence type="ECO:0000313" key="3">
    <source>
        <dbReference type="RefSeq" id="XP_017029866.1"/>
    </source>
</evidence>
<dbReference type="Proteomes" id="UP001652661">
    <property type="component" value="Chromosome X"/>
</dbReference>
<accession>A0A6P4J3I5</accession>
<dbReference type="Pfam" id="PF15868">
    <property type="entry name" value="MBF2"/>
    <property type="match status" value="1"/>
</dbReference>
<feature type="signal peptide" evidence="1">
    <location>
        <begin position="1"/>
        <end position="23"/>
    </location>
</feature>
<evidence type="ECO:0008006" key="4">
    <source>
        <dbReference type="Google" id="ProtNLM"/>
    </source>
</evidence>
<sequence length="124" mass="13149">MYLPCVFLLILATVATNIYQIEALGGSQDGNNYTWGTKATTDTLIAKEVVSANKLLLQTNTQTYTLTQAGTAKTISYIAITDLKRKRGATASITSGGVGDTTVTIKFTSARGAPIKSQVEIWGA</sequence>
<gene>
    <name evidence="3" type="primary">LOC108079865</name>
</gene>
<dbReference type="InterPro" id="IPR031734">
    <property type="entry name" value="MBF2"/>
</dbReference>
<dbReference type="GeneID" id="108079865"/>
<dbReference type="PANTHER" id="PTHR37685:SF1">
    <property type="entry name" value="GEO11136P1-RELATED"/>
    <property type="match status" value="1"/>
</dbReference>